<gene>
    <name evidence="2" type="ORF">GA0070624_2041</name>
</gene>
<name>A0A1C6RU56_9ACTN</name>
<dbReference type="Proteomes" id="UP000199413">
    <property type="component" value="Unassembled WGS sequence"/>
</dbReference>
<reference evidence="3" key="1">
    <citation type="submission" date="2016-06" db="EMBL/GenBank/DDBJ databases">
        <authorList>
            <person name="Varghese N."/>
            <person name="Submissions Spin"/>
        </authorList>
    </citation>
    <scope>NUCLEOTIDE SEQUENCE [LARGE SCALE GENOMIC DNA]</scope>
    <source>
        <strain evidence="3">DSM 45431</strain>
    </source>
</reference>
<accession>A0A1C6RU56</accession>
<evidence type="ECO:0000313" key="2">
    <source>
        <dbReference type="EMBL" id="SCL20588.1"/>
    </source>
</evidence>
<dbReference type="AlphaFoldDB" id="A0A1C6RU56"/>
<protein>
    <submittedName>
        <fullName evidence="2">Uncharacterized protein</fullName>
    </submittedName>
</protein>
<evidence type="ECO:0000256" key="1">
    <source>
        <dbReference type="SAM" id="MobiDB-lite"/>
    </source>
</evidence>
<dbReference type="STRING" id="568872.GA0070624_2041"/>
<evidence type="ECO:0000313" key="3">
    <source>
        <dbReference type="Proteomes" id="UP000199413"/>
    </source>
</evidence>
<sequence>MPALVDLTVVGPVDWVHWGLLGADRPVRRRNGSGEIRDEGGRGQRESYSNNPEAYAWRDGAPVGLVSGTTSGVYTCYTGNGFALSVAANGELRTVRLYAGLWMARGRLDVRLSTGGPTRTLRMEDPHTEHTAEFTVRFRAPKGAKLLMNWTVEETFGDCGNVGIQAAALR</sequence>
<dbReference type="RefSeq" id="WP_245718734.1">
    <property type="nucleotide sequence ID" value="NZ_FMHV01000002.1"/>
</dbReference>
<dbReference type="EMBL" id="FMHV01000002">
    <property type="protein sequence ID" value="SCL20588.1"/>
    <property type="molecule type" value="Genomic_DNA"/>
</dbReference>
<feature type="compositionally biased region" description="Basic and acidic residues" evidence="1">
    <location>
        <begin position="35"/>
        <end position="45"/>
    </location>
</feature>
<organism evidence="2 3">
    <name type="scientific">Micromonospora rhizosphaerae</name>
    <dbReference type="NCBI Taxonomy" id="568872"/>
    <lineage>
        <taxon>Bacteria</taxon>
        <taxon>Bacillati</taxon>
        <taxon>Actinomycetota</taxon>
        <taxon>Actinomycetes</taxon>
        <taxon>Micromonosporales</taxon>
        <taxon>Micromonosporaceae</taxon>
        <taxon>Micromonospora</taxon>
    </lineage>
</organism>
<proteinExistence type="predicted"/>
<feature type="region of interest" description="Disordered" evidence="1">
    <location>
        <begin position="29"/>
        <end position="50"/>
    </location>
</feature>
<keyword evidence="3" id="KW-1185">Reference proteome</keyword>